<dbReference type="RefSeq" id="WP_177205694.1">
    <property type="nucleotide sequence ID" value="NZ_FOJY01000025.1"/>
</dbReference>
<protein>
    <recommendedName>
        <fullName evidence="4">Leucine rich repeat-containing protein</fullName>
    </recommendedName>
</protein>
<keyword evidence="3" id="KW-1185">Reference proteome</keyword>
<gene>
    <name evidence="2" type="ORF">SAMN05216249_12528</name>
</gene>
<dbReference type="AlphaFoldDB" id="A0A1I1AI48"/>
<feature type="region of interest" description="Disordered" evidence="1">
    <location>
        <begin position="478"/>
        <end position="504"/>
    </location>
</feature>
<evidence type="ECO:0000313" key="2">
    <source>
        <dbReference type="EMBL" id="SFB36168.1"/>
    </source>
</evidence>
<feature type="compositionally biased region" description="Basic and acidic residues" evidence="1">
    <location>
        <begin position="430"/>
        <end position="457"/>
    </location>
</feature>
<evidence type="ECO:0000313" key="3">
    <source>
        <dbReference type="Proteomes" id="UP000198838"/>
    </source>
</evidence>
<evidence type="ECO:0000256" key="1">
    <source>
        <dbReference type="SAM" id="MobiDB-lite"/>
    </source>
</evidence>
<dbReference type="EMBL" id="FOJY01000025">
    <property type="protein sequence ID" value="SFB36168.1"/>
    <property type="molecule type" value="Genomic_DNA"/>
</dbReference>
<feature type="compositionally biased region" description="Polar residues" evidence="1">
    <location>
        <begin position="478"/>
        <end position="492"/>
    </location>
</feature>
<evidence type="ECO:0008006" key="4">
    <source>
        <dbReference type="Google" id="ProtNLM"/>
    </source>
</evidence>
<accession>A0A1I1AI48</accession>
<sequence length="504" mass="56731">MFNKIKRNSIYLVAVFMAAFICFSGQKVLAEGTFAPDAEGIYHINSLEDWDAFFETLGTGENFKEKTVCLETDLSIKAKTYENNTNLKFKGVFDGKGHKITYSNDNMTRDTALFPISIRSSTIKNLEVFAKDCILDAKEKFRTEGCILNGYGGSSSEQLTFENIKIYGDIKVILDPSNHNNINCGGMVTGKSKVKNCVAKVNYTIDEESLDAFLQNTEQRKASIVLGQFGYQPSASGVQYENCYALGECSESVLTAAKKLSDYYSKLEENSSSNYMLVAAFVGGRSTSTQEDCFYVKDKANVACNEEVAVGLKTFFFADESMEKTIEELKNQDTFISYDLVDTWGMSEYINDGYPYLKALVNEDLVNIVNGIAALPDADKLTLKDKETVTNLKKAFDALSEDDKADISYDLLNEKLTNAKETVDTLEKQEEERKKKEEEEKKKQEEERKKKEEERKRKEATKKGKKFSLKGYKYTITTASQKNPTVTITGYKNKNLKKISVPET</sequence>
<reference evidence="2 3" key="1">
    <citation type="submission" date="2016-10" db="EMBL/GenBank/DDBJ databases">
        <authorList>
            <person name="de Groot N.N."/>
        </authorList>
    </citation>
    <scope>NUCLEOTIDE SEQUENCE [LARGE SCALE GENOMIC DNA]</scope>
    <source>
        <strain evidence="2 3">DSM 5522</strain>
    </source>
</reference>
<dbReference type="Gene3D" id="2.160.20.110">
    <property type="match status" value="1"/>
</dbReference>
<proteinExistence type="predicted"/>
<feature type="region of interest" description="Disordered" evidence="1">
    <location>
        <begin position="430"/>
        <end position="464"/>
    </location>
</feature>
<name>A0A1I1AI48_9FIRM</name>
<organism evidence="2 3">
    <name type="scientific">Acetitomaculum ruminis DSM 5522</name>
    <dbReference type="NCBI Taxonomy" id="1120918"/>
    <lineage>
        <taxon>Bacteria</taxon>
        <taxon>Bacillati</taxon>
        <taxon>Bacillota</taxon>
        <taxon>Clostridia</taxon>
        <taxon>Lachnospirales</taxon>
        <taxon>Lachnospiraceae</taxon>
        <taxon>Acetitomaculum</taxon>
    </lineage>
</organism>
<dbReference type="Proteomes" id="UP000198838">
    <property type="component" value="Unassembled WGS sequence"/>
</dbReference>
<feature type="non-terminal residue" evidence="2">
    <location>
        <position position="504"/>
    </location>
</feature>